<reference evidence="2" key="1">
    <citation type="journal article" date="2024" name="Gigascience">
        <title>Chromosome-level genome of the poultry shaft louse Menopon gallinae provides insight into the host-switching and adaptive evolution of parasitic lice.</title>
        <authorList>
            <person name="Xu Y."/>
            <person name="Ma L."/>
            <person name="Liu S."/>
            <person name="Liang Y."/>
            <person name="Liu Q."/>
            <person name="He Z."/>
            <person name="Tian L."/>
            <person name="Duan Y."/>
            <person name="Cai W."/>
            <person name="Li H."/>
            <person name="Song F."/>
        </authorList>
    </citation>
    <scope>NUCLEOTIDE SEQUENCE</scope>
    <source>
        <strain evidence="2">Cailab_2023a</strain>
    </source>
</reference>
<dbReference type="AlphaFoldDB" id="A0AAW2HNR9"/>
<keyword evidence="1" id="KW-0812">Transmembrane</keyword>
<gene>
    <name evidence="2" type="ORF">PYX00_008421</name>
</gene>
<feature type="transmembrane region" description="Helical" evidence="1">
    <location>
        <begin position="12"/>
        <end position="32"/>
    </location>
</feature>
<organism evidence="2">
    <name type="scientific">Menopon gallinae</name>
    <name type="common">poultry shaft louse</name>
    <dbReference type="NCBI Taxonomy" id="328185"/>
    <lineage>
        <taxon>Eukaryota</taxon>
        <taxon>Metazoa</taxon>
        <taxon>Ecdysozoa</taxon>
        <taxon>Arthropoda</taxon>
        <taxon>Hexapoda</taxon>
        <taxon>Insecta</taxon>
        <taxon>Pterygota</taxon>
        <taxon>Neoptera</taxon>
        <taxon>Paraneoptera</taxon>
        <taxon>Psocodea</taxon>
        <taxon>Troctomorpha</taxon>
        <taxon>Phthiraptera</taxon>
        <taxon>Amblycera</taxon>
        <taxon>Menoponidae</taxon>
        <taxon>Menopon</taxon>
    </lineage>
</organism>
<comment type="caution">
    <text evidence="2">The sequence shown here is derived from an EMBL/GenBank/DDBJ whole genome shotgun (WGS) entry which is preliminary data.</text>
</comment>
<evidence type="ECO:0000313" key="2">
    <source>
        <dbReference type="EMBL" id="KAL0271281.1"/>
    </source>
</evidence>
<evidence type="ECO:0000256" key="1">
    <source>
        <dbReference type="SAM" id="Phobius"/>
    </source>
</evidence>
<keyword evidence="1" id="KW-0472">Membrane</keyword>
<sequence>MCSWTKVGDLFISGFFAIILLFILEVPCKRILREFIPQKKIKEMDKPKQLESVNNNNQGNSYNCRVTVEDSMCTSEKL</sequence>
<proteinExistence type="predicted"/>
<protein>
    <submittedName>
        <fullName evidence="2">Uncharacterized protein</fullName>
    </submittedName>
</protein>
<accession>A0AAW2HNR9</accession>
<keyword evidence="1" id="KW-1133">Transmembrane helix</keyword>
<dbReference type="EMBL" id="JARGDH010000004">
    <property type="protein sequence ID" value="KAL0271281.1"/>
    <property type="molecule type" value="Genomic_DNA"/>
</dbReference>
<name>A0AAW2HNR9_9NEOP</name>